<gene>
    <name evidence="1" type="ORF">CALMAC_LOCUS18856</name>
</gene>
<evidence type="ECO:0000313" key="1">
    <source>
        <dbReference type="EMBL" id="VEN61451.1"/>
    </source>
</evidence>
<accession>A0A653DMJ5</accession>
<keyword evidence="2" id="KW-1185">Reference proteome</keyword>
<evidence type="ECO:0000313" key="2">
    <source>
        <dbReference type="Proteomes" id="UP000410492"/>
    </source>
</evidence>
<organism evidence="1 2">
    <name type="scientific">Callosobruchus maculatus</name>
    <name type="common">Southern cowpea weevil</name>
    <name type="synonym">Pulse bruchid</name>
    <dbReference type="NCBI Taxonomy" id="64391"/>
    <lineage>
        <taxon>Eukaryota</taxon>
        <taxon>Metazoa</taxon>
        <taxon>Ecdysozoa</taxon>
        <taxon>Arthropoda</taxon>
        <taxon>Hexapoda</taxon>
        <taxon>Insecta</taxon>
        <taxon>Pterygota</taxon>
        <taxon>Neoptera</taxon>
        <taxon>Endopterygota</taxon>
        <taxon>Coleoptera</taxon>
        <taxon>Polyphaga</taxon>
        <taxon>Cucujiformia</taxon>
        <taxon>Chrysomeloidea</taxon>
        <taxon>Chrysomelidae</taxon>
        <taxon>Bruchinae</taxon>
        <taxon>Bruchini</taxon>
        <taxon>Callosobruchus</taxon>
    </lineage>
</organism>
<dbReference type="EMBL" id="CAACVG010013184">
    <property type="protein sequence ID" value="VEN61451.1"/>
    <property type="molecule type" value="Genomic_DNA"/>
</dbReference>
<sequence length="43" mass="4955">MNTGQIFVVFHNNFLGYHYVFLGRTSNFICDPDSSSWMINSHG</sequence>
<proteinExistence type="predicted"/>
<name>A0A653DMJ5_CALMS</name>
<reference evidence="1 2" key="1">
    <citation type="submission" date="2019-01" db="EMBL/GenBank/DDBJ databases">
        <authorList>
            <person name="Sayadi A."/>
        </authorList>
    </citation>
    <scope>NUCLEOTIDE SEQUENCE [LARGE SCALE GENOMIC DNA]</scope>
</reference>
<dbReference type="AlphaFoldDB" id="A0A653DMJ5"/>
<protein>
    <submittedName>
        <fullName evidence="1">Uncharacterized protein</fullName>
    </submittedName>
</protein>
<dbReference type="Proteomes" id="UP000410492">
    <property type="component" value="Unassembled WGS sequence"/>
</dbReference>